<dbReference type="EMBL" id="LCAH01000002">
    <property type="protein sequence ID" value="KKR87503.1"/>
    <property type="molecule type" value="Genomic_DNA"/>
</dbReference>
<comment type="caution">
    <text evidence="2">The sequence shown here is derived from an EMBL/GenBank/DDBJ whole genome shotgun (WGS) entry which is preliminary data.</text>
</comment>
<feature type="transmembrane region" description="Helical" evidence="1">
    <location>
        <begin position="39"/>
        <end position="55"/>
    </location>
</feature>
<feature type="transmembrane region" description="Helical" evidence="1">
    <location>
        <begin position="322"/>
        <end position="344"/>
    </location>
</feature>
<feature type="transmembrane region" description="Helical" evidence="1">
    <location>
        <begin position="356"/>
        <end position="373"/>
    </location>
</feature>
<dbReference type="AlphaFoldDB" id="A0A0G0UF17"/>
<proteinExistence type="predicted"/>
<dbReference type="Pfam" id="PF13687">
    <property type="entry name" value="DUF4153"/>
    <property type="match status" value="1"/>
</dbReference>
<dbReference type="InterPro" id="IPR025291">
    <property type="entry name" value="DUF4153"/>
</dbReference>
<protein>
    <submittedName>
        <fullName evidence="2">Uncharacterized protein</fullName>
    </submittedName>
</protein>
<keyword evidence="1" id="KW-0472">Membrane</keyword>
<feature type="transmembrane region" description="Helical" evidence="1">
    <location>
        <begin position="12"/>
        <end position="33"/>
    </location>
</feature>
<feature type="transmembrane region" description="Helical" evidence="1">
    <location>
        <begin position="199"/>
        <end position="221"/>
    </location>
</feature>
<dbReference type="Proteomes" id="UP000034616">
    <property type="component" value="Unassembled WGS sequence"/>
</dbReference>
<reference evidence="2 3" key="1">
    <citation type="journal article" date="2015" name="Nature">
        <title>rRNA introns, odd ribosomes, and small enigmatic genomes across a large radiation of phyla.</title>
        <authorList>
            <person name="Brown C.T."/>
            <person name="Hug L.A."/>
            <person name="Thomas B.C."/>
            <person name="Sharon I."/>
            <person name="Castelle C.J."/>
            <person name="Singh A."/>
            <person name="Wilkins M.J."/>
            <person name="Williams K.H."/>
            <person name="Banfield J.F."/>
        </authorList>
    </citation>
    <scope>NUCLEOTIDE SEQUENCE [LARGE SCALE GENOMIC DNA]</scope>
</reference>
<sequence>MRISHLASIPFVQAGFIIISSFGLALIFDFLFYGKIPGISFPLYLLFLVGELFAMSRFFKQPIKKEVIWMLVPLFFFSAMVFIRSSGLLTFLNIVICLFLLLTMAKSLFEKKIKEFVVGDYLKTCFIPFKWILPFFQTSTDLLSLRGVDKDRKKIAQVVTGIAFTVPVLLVFLFLFSSADLIFEKFLSRLIDIDLTPQTIVRAIFVFLIMCVLIGAYTYVFQKKEEGKTTEEKKKRFNLGSIESSILFGSVNVLFVIFIIVQLAYLFGGENNISLQGFTYAEYARRGFFELIAVGVVSFVLLLIADAHLTKDEAGHMRGFKWLSTSLIVEVLFIIISAFIRLSLYEDAYGFTTFRLFAHLFILWMAGLFFLLLYKVHKDHKDNHFAFSACMCALLFLGGINILNPDAFVARQNIERYALTGKLDAPYLSQLSDDAVPYTITILNSSDEELKNTFMLSIYGRAHRTQLKSSYVSKWQSWNFSRMRAKNIFASHINELESYRNSFK</sequence>
<feature type="transmembrane region" description="Helical" evidence="1">
    <location>
        <begin position="385"/>
        <end position="403"/>
    </location>
</feature>
<keyword evidence="1" id="KW-1133">Transmembrane helix</keyword>
<organism evidence="2 3">
    <name type="scientific">Candidatus Uhrbacteria bacterium GW2011_GWC2_41_11</name>
    <dbReference type="NCBI Taxonomy" id="1618985"/>
    <lineage>
        <taxon>Bacteria</taxon>
        <taxon>Candidatus Uhriibacteriota</taxon>
    </lineage>
</organism>
<accession>A0A0G0UF17</accession>
<feature type="transmembrane region" description="Helical" evidence="1">
    <location>
        <begin position="89"/>
        <end position="109"/>
    </location>
</feature>
<feature type="transmembrane region" description="Helical" evidence="1">
    <location>
        <begin position="242"/>
        <end position="267"/>
    </location>
</feature>
<evidence type="ECO:0000313" key="3">
    <source>
        <dbReference type="Proteomes" id="UP000034616"/>
    </source>
</evidence>
<feature type="transmembrane region" description="Helical" evidence="1">
    <location>
        <begin position="155"/>
        <end position="179"/>
    </location>
</feature>
<name>A0A0G0UF17_9BACT</name>
<feature type="transmembrane region" description="Helical" evidence="1">
    <location>
        <begin position="287"/>
        <end position="310"/>
    </location>
</feature>
<keyword evidence="1" id="KW-0812">Transmembrane</keyword>
<dbReference type="PATRIC" id="fig|1618985.3.peg.155"/>
<gene>
    <name evidence="2" type="ORF">UU35_C0002G0004</name>
</gene>
<evidence type="ECO:0000313" key="2">
    <source>
        <dbReference type="EMBL" id="KKR87503.1"/>
    </source>
</evidence>
<evidence type="ECO:0000256" key="1">
    <source>
        <dbReference type="SAM" id="Phobius"/>
    </source>
</evidence>
<feature type="transmembrane region" description="Helical" evidence="1">
    <location>
        <begin position="67"/>
        <end position="83"/>
    </location>
</feature>